<evidence type="ECO:0000313" key="2">
    <source>
        <dbReference type="Proteomes" id="UP000266272"/>
    </source>
</evidence>
<name>A0A395N978_TRIAR</name>
<reference evidence="1 2" key="1">
    <citation type="journal article" date="2018" name="PLoS Pathog.">
        <title>Evolution of structural diversity of trichothecenes, a family of toxins produced by plant pathogenic and entomopathogenic fungi.</title>
        <authorList>
            <person name="Proctor R.H."/>
            <person name="McCormick S.P."/>
            <person name="Kim H.S."/>
            <person name="Cardoza R.E."/>
            <person name="Stanley A.M."/>
            <person name="Lindo L."/>
            <person name="Kelly A."/>
            <person name="Brown D.W."/>
            <person name="Lee T."/>
            <person name="Vaughan M.M."/>
            <person name="Alexander N.J."/>
            <person name="Busman M."/>
            <person name="Gutierrez S."/>
        </authorList>
    </citation>
    <scope>NUCLEOTIDE SEQUENCE [LARGE SCALE GENOMIC DNA]</scope>
    <source>
        <strain evidence="1 2">IBT 40837</strain>
    </source>
</reference>
<gene>
    <name evidence="1" type="ORF">TARUN_9684</name>
</gene>
<dbReference type="EMBL" id="PXOA01000825">
    <property type="protein sequence ID" value="RFU72569.1"/>
    <property type="molecule type" value="Genomic_DNA"/>
</dbReference>
<protein>
    <submittedName>
        <fullName evidence="1">Zniicys6 transcriptional activator</fullName>
    </submittedName>
</protein>
<proteinExistence type="predicted"/>
<sequence>MCQAAHMLSKVMHHRANKRASQDVESLLPEAQALHAALSALHFSIKEYISNGSSSDVTNKSSIVALTLCSSAQLLLYNLYGCNEPLVLAEQSRIAMETEMQSASLNGIKSISFTVMPAIARANIDCPLIAQCLYHAATECAWFIREDHEPQMYSALEDILKELKSIGENWQIATEYLSLLQQAGVLNLMSYDTDASNTLTPSSG</sequence>
<comment type="caution">
    <text evidence="1">The sequence shown here is derived from an EMBL/GenBank/DDBJ whole genome shotgun (WGS) entry which is preliminary data.</text>
</comment>
<dbReference type="AlphaFoldDB" id="A0A395N978"/>
<dbReference type="Proteomes" id="UP000266272">
    <property type="component" value="Unassembled WGS sequence"/>
</dbReference>
<keyword evidence="2" id="KW-1185">Reference proteome</keyword>
<evidence type="ECO:0000313" key="1">
    <source>
        <dbReference type="EMBL" id="RFU72569.1"/>
    </source>
</evidence>
<dbReference type="OrthoDB" id="3862662at2759"/>
<organism evidence="1 2">
    <name type="scientific">Trichoderma arundinaceum</name>
    <dbReference type="NCBI Taxonomy" id="490622"/>
    <lineage>
        <taxon>Eukaryota</taxon>
        <taxon>Fungi</taxon>
        <taxon>Dikarya</taxon>
        <taxon>Ascomycota</taxon>
        <taxon>Pezizomycotina</taxon>
        <taxon>Sordariomycetes</taxon>
        <taxon>Hypocreomycetidae</taxon>
        <taxon>Hypocreales</taxon>
        <taxon>Hypocreaceae</taxon>
        <taxon>Trichoderma</taxon>
    </lineage>
</organism>
<dbReference type="STRING" id="490622.A0A395N978"/>
<accession>A0A395N978</accession>